<evidence type="ECO:0000313" key="3">
    <source>
        <dbReference type="Proteomes" id="UP001501509"/>
    </source>
</evidence>
<dbReference type="RefSeq" id="WP_344547203.1">
    <property type="nucleotide sequence ID" value="NZ_BAAATD010000013.1"/>
</dbReference>
<organism evidence="2 3">
    <name type="scientific">Actinomadura fulvescens</name>
    <dbReference type="NCBI Taxonomy" id="46160"/>
    <lineage>
        <taxon>Bacteria</taxon>
        <taxon>Bacillati</taxon>
        <taxon>Actinomycetota</taxon>
        <taxon>Actinomycetes</taxon>
        <taxon>Streptosporangiales</taxon>
        <taxon>Thermomonosporaceae</taxon>
        <taxon>Actinomadura</taxon>
    </lineage>
</organism>
<dbReference type="Proteomes" id="UP001501509">
    <property type="component" value="Unassembled WGS sequence"/>
</dbReference>
<sequence>MTARHTTARGTRPRCTPPTPGAAADTTLHAALAALGIPAARPANPTRQDSPLSPPPAGPPQTSAPTGEQEPGGVGSAHATSASRASALPRSEDELMVMLLVTTWRVHTGRTLRPAPIDQLTDTELIDFWADPACEPLPGTPTPGTPASSVSASREPVR</sequence>
<feature type="compositionally biased region" description="Low complexity" evidence="1">
    <location>
        <begin position="76"/>
        <end position="87"/>
    </location>
</feature>
<comment type="caution">
    <text evidence="2">The sequence shown here is derived from an EMBL/GenBank/DDBJ whole genome shotgun (WGS) entry which is preliminary data.</text>
</comment>
<keyword evidence="3" id="KW-1185">Reference proteome</keyword>
<gene>
    <name evidence="2" type="ORF">GCM10010411_74520</name>
</gene>
<feature type="region of interest" description="Disordered" evidence="1">
    <location>
        <begin position="131"/>
        <end position="158"/>
    </location>
</feature>
<dbReference type="EMBL" id="BAAATD010000013">
    <property type="protein sequence ID" value="GAA2626645.1"/>
    <property type="molecule type" value="Genomic_DNA"/>
</dbReference>
<feature type="region of interest" description="Disordered" evidence="1">
    <location>
        <begin position="1"/>
        <end position="93"/>
    </location>
</feature>
<feature type="compositionally biased region" description="Low complexity" evidence="1">
    <location>
        <begin position="21"/>
        <end position="43"/>
    </location>
</feature>
<protein>
    <submittedName>
        <fullName evidence="2">Uncharacterized protein</fullName>
    </submittedName>
</protein>
<name>A0ABN3QHF6_9ACTN</name>
<accession>A0ABN3QHF6</accession>
<evidence type="ECO:0000256" key="1">
    <source>
        <dbReference type="SAM" id="MobiDB-lite"/>
    </source>
</evidence>
<proteinExistence type="predicted"/>
<evidence type="ECO:0000313" key="2">
    <source>
        <dbReference type="EMBL" id="GAA2626645.1"/>
    </source>
</evidence>
<reference evidence="2 3" key="1">
    <citation type="journal article" date="2019" name="Int. J. Syst. Evol. Microbiol.">
        <title>The Global Catalogue of Microorganisms (GCM) 10K type strain sequencing project: providing services to taxonomists for standard genome sequencing and annotation.</title>
        <authorList>
            <consortium name="The Broad Institute Genomics Platform"/>
            <consortium name="The Broad Institute Genome Sequencing Center for Infectious Disease"/>
            <person name="Wu L."/>
            <person name="Ma J."/>
        </authorList>
    </citation>
    <scope>NUCLEOTIDE SEQUENCE [LARGE SCALE GENOMIC DNA]</scope>
    <source>
        <strain evidence="2 3">JCM 6833</strain>
    </source>
</reference>